<organism evidence="5 6">
    <name type="scientific">Penaeus vannamei</name>
    <name type="common">Whiteleg shrimp</name>
    <name type="synonym">Litopenaeus vannamei</name>
    <dbReference type="NCBI Taxonomy" id="6689"/>
    <lineage>
        <taxon>Eukaryota</taxon>
        <taxon>Metazoa</taxon>
        <taxon>Ecdysozoa</taxon>
        <taxon>Arthropoda</taxon>
        <taxon>Crustacea</taxon>
        <taxon>Multicrustacea</taxon>
        <taxon>Malacostraca</taxon>
        <taxon>Eumalacostraca</taxon>
        <taxon>Eucarida</taxon>
        <taxon>Decapoda</taxon>
        <taxon>Dendrobranchiata</taxon>
        <taxon>Penaeoidea</taxon>
        <taxon>Penaeidae</taxon>
        <taxon>Penaeus</taxon>
    </lineage>
</organism>
<dbReference type="InterPro" id="IPR012981">
    <property type="entry name" value="PIH1_N"/>
</dbReference>
<reference evidence="5 6" key="2">
    <citation type="submission" date="2019-01" db="EMBL/GenBank/DDBJ databases">
        <title>The decoding of complex shrimp genome reveals the adaptation for benthos swimmer, frequently molting mechanism and breeding impact on genome.</title>
        <authorList>
            <person name="Sun Y."/>
            <person name="Gao Y."/>
            <person name="Yu Y."/>
        </authorList>
    </citation>
    <scope>NUCLEOTIDE SEQUENCE [LARGE SCALE GENOMIC DNA]</scope>
    <source>
        <tissue evidence="5">Muscle</tissue>
    </source>
</reference>
<comment type="similarity">
    <text evidence="1">Belongs to the PIH1 family.</text>
</comment>
<reference evidence="5 6" key="1">
    <citation type="submission" date="2018-04" db="EMBL/GenBank/DDBJ databases">
        <authorList>
            <person name="Zhang X."/>
            <person name="Yuan J."/>
            <person name="Li F."/>
            <person name="Xiang J."/>
        </authorList>
    </citation>
    <scope>NUCLEOTIDE SEQUENCE [LARGE SCALE GENOMIC DNA]</scope>
    <source>
        <tissue evidence="5">Muscle</tissue>
    </source>
</reference>
<sequence>MAGTRPGFLGEGDVPKELDSLFPASSASQRTETIKPKPGICVKTRNEDKKKVFINVCTSEAIPAPEDITDQELIAILESDKPSDFRVPMSIGQLHEEKDKSGEVCLAYDVVISPAFFTKMTDNPLFHNFFMIATMEGIEEKYTMTLDKNGGLLMMFLFI</sequence>
<protein>
    <submittedName>
        <fullName evidence="5">PIH1 domain-containing protein 1</fullName>
    </submittedName>
</protein>
<evidence type="ECO:0000313" key="6">
    <source>
        <dbReference type="Proteomes" id="UP000283509"/>
    </source>
</evidence>
<proteinExistence type="inferred from homology"/>
<feature type="domain" description="PIH1 N-terminal" evidence="4">
    <location>
        <begin position="28"/>
        <end position="149"/>
    </location>
</feature>
<keyword evidence="6" id="KW-1185">Reference proteome</keyword>
<dbReference type="GO" id="GO:0000492">
    <property type="term" value="P:box C/D snoRNP assembly"/>
    <property type="evidence" value="ECO:0007669"/>
    <property type="project" value="TreeGrafter"/>
</dbReference>
<dbReference type="GO" id="GO:1990904">
    <property type="term" value="C:ribonucleoprotein complex"/>
    <property type="evidence" value="ECO:0007669"/>
    <property type="project" value="TreeGrafter"/>
</dbReference>
<feature type="region of interest" description="Disordered" evidence="3">
    <location>
        <begin position="1"/>
        <end position="33"/>
    </location>
</feature>
<gene>
    <name evidence="5" type="ORF">C7M84_010498</name>
</gene>
<evidence type="ECO:0000256" key="1">
    <source>
        <dbReference type="ARBA" id="ARBA00008511"/>
    </source>
</evidence>
<dbReference type="InterPro" id="IPR050734">
    <property type="entry name" value="PIH1/Kintoun_subfamily"/>
</dbReference>
<evidence type="ECO:0000313" key="5">
    <source>
        <dbReference type="EMBL" id="ROT71195.1"/>
    </source>
</evidence>
<dbReference type="EMBL" id="QCYY01002332">
    <property type="protein sequence ID" value="ROT71195.1"/>
    <property type="molecule type" value="Genomic_DNA"/>
</dbReference>
<dbReference type="GO" id="GO:0006364">
    <property type="term" value="P:rRNA processing"/>
    <property type="evidence" value="ECO:0007669"/>
    <property type="project" value="TreeGrafter"/>
</dbReference>
<dbReference type="GO" id="GO:0097255">
    <property type="term" value="C:R2TP complex"/>
    <property type="evidence" value="ECO:0007669"/>
    <property type="project" value="TreeGrafter"/>
</dbReference>
<comment type="function">
    <text evidence="2">Involved in the assembly of C/D box small nucleolar ribonucleoprotein (snoRNP) particles. Recruits the SWI/SNF complex to the core promoter of rRNA genes and enhances pre-rRNA transcription. Mediates interaction of TELO2 with the R2TP complex which is necessary for the stability of MTOR and SMG1. Positively regulates the assembly and activity of the mTORC1 complex.</text>
</comment>
<evidence type="ECO:0000259" key="4">
    <source>
        <dbReference type="Pfam" id="PF08190"/>
    </source>
</evidence>
<accession>A0A3R7PMD4</accession>
<dbReference type="OrthoDB" id="5135119at2759"/>
<dbReference type="Proteomes" id="UP000283509">
    <property type="component" value="Unassembled WGS sequence"/>
</dbReference>
<dbReference type="STRING" id="6689.A0A3R7PMD4"/>
<dbReference type="PANTHER" id="PTHR22997:SF0">
    <property type="entry name" value="PIH1 DOMAIN-CONTAINING PROTEIN 1"/>
    <property type="match status" value="1"/>
</dbReference>
<evidence type="ECO:0000256" key="2">
    <source>
        <dbReference type="ARBA" id="ARBA00046233"/>
    </source>
</evidence>
<comment type="caution">
    <text evidence="5">The sequence shown here is derived from an EMBL/GenBank/DDBJ whole genome shotgun (WGS) entry which is preliminary data.</text>
</comment>
<dbReference type="Pfam" id="PF08190">
    <property type="entry name" value="PIH1"/>
    <property type="match status" value="1"/>
</dbReference>
<name>A0A3R7PMD4_PENVA</name>
<dbReference type="AlphaFoldDB" id="A0A3R7PMD4"/>
<dbReference type="GO" id="GO:0005737">
    <property type="term" value="C:cytoplasm"/>
    <property type="evidence" value="ECO:0007669"/>
    <property type="project" value="TreeGrafter"/>
</dbReference>
<evidence type="ECO:0000256" key="3">
    <source>
        <dbReference type="SAM" id="MobiDB-lite"/>
    </source>
</evidence>
<dbReference type="PANTHER" id="PTHR22997">
    <property type="entry name" value="PIH1 DOMAIN-CONTAINING PROTEIN 1"/>
    <property type="match status" value="1"/>
</dbReference>